<feature type="signal peptide" evidence="4">
    <location>
        <begin position="1"/>
        <end position="18"/>
    </location>
</feature>
<feature type="domain" description="Outer membrane protein beta-barrel" evidence="5">
    <location>
        <begin position="297"/>
        <end position="699"/>
    </location>
</feature>
<accession>A0A4R6INX5</accession>
<reference evidence="6 7" key="1">
    <citation type="submission" date="2019-03" db="EMBL/GenBank/DDBJ databases">
        <title>Genomic Encyclopedia of Archaeal and Bacterial Type Strains, Phase II (KMG-II): from individual species to whole genera.</title>
        <authorList>
            <person name="Goeker M."/>
        </authorList>
    </citation>
    <scope>NUCLEOTIDE SEQUENCE [LARGE SCALE GENOMIC DNA]</scope>
    <source>
        <strain evidence="6 7">DSM 19034</strain>
    </source>
</reference>
<dbReference type="AlphaFoldDB" id="A0A4R6INX5"/>
<dbReference type="GO" id="GO:0009279">
    <property type="term" value="C:cell outer membrane"/>
    <property type="evidence" value="ECO:0007669"/>
    <property type="project" value="UniProtKB-SubCell"/>
</dbReference>
<dbReference type="PANTHER" id="PTHR40980:SF4">
    <property type="entry name" value="TONB-DEPENDENT RECEPTOR-LIKE BETA-BARREL DOMAIN-CONTAINING PROTEIN"/>
    <property type="match status" value="1"/>
</dbReference>
<keyword evidence="7" id="KW-1185">Reference proteome</keyword>
<dbReference type="OrthoDB" id="606851at2"/>
<dbReference type="InterPro" id="IPR041700">
    <property type="entry name" value="OMP_b-brl_3"/>
</dbReference>
<evidence type="ECO:0000313" key="7">
    <source>
        <dbReference type="Proteomes" id="UP000295499"/>
    </source>
</evidence>
<dbReference type="RefSeq" id="WP_133551575.1">
    <property type="nucleotide sequence ID" value="NZ_SNWM01000001.1"/>
</dbReference>
<evidence type="ECO:0000256" key="1">
    <source>
        <dbReference type="ARBA" id="ARBA00004442"/>
    </source>
</evidence>
<protein>
    <submittedName>
        <fullName evidence="6">Outer membrane receptor protein involved in Fe transport</fullName>
    </submittedName>
</protein>
<keyword evidence="3" id="KW-0998">Cell outer membrane</keyword>
<gene>
    <name evidence="6" type="ORF">CLV32_0261</name>
</gene>
<keyword evidence="4" id="KW-0732">Signal</keyword>
<evidence type="ECO:0000256" key="4">
    <source>
        <dbReference type="SAM" id="SignalP"/>
    </source>
</evidence>
<name>A0A4R6INX5_9SPHI</name>
<comment type="subcellular location">
    <subcellularLocation>
        <location evidence="1">Cell outer membrane</location>
    </subcellularLocation>
</comment>
<keyword evidence="6" id="KW-0675">Receptor</keyword>
<dbReference type="Proteomes" id="UP000295499">
    <property type="component" value="Unassembled WGS sequence"/>
</dbReference>
<comment type="caution">
    <text evidence="6">The sequence shown here is derived from an EMBL/GenBank/DDBJ whole genome shotgun (WGS) entry which is preliminary data.</text>
</comment>
<evidence type="ECO:0000259" key="5">
    <source>
        <dbReference type="Pfam" id="PF14905"/>
    </source>
</evidence>
<evidence type="ECO:0000313" key="6">
    <source>
        <dbReference type="EMBL" id="TDO23974.1"/>
    </source>
</evidence>
<keyword evidence="2" id="KW-0472">Membrane</keyword>
<dbReference type="Pfam" id="PF14905">
    <property type="entry name" value="OMP_b-brl_3"/>
    <property type="match status" value="1"/>
</dbReference>
<feature type="chain" id="PRO_5020492990" evidence="4">
    <location>
        <begin position="19"/>
        <end position="724"/>
    </location>
</feature>
<dbReference type="Gene3D" id="2.40.170.20">
    <property type="entry name" value="TonB-dependent receptor, beta-barrel domain"/>
    <property type="match status" value="1"/>
</dbReference>
<dbReference type="InterPro" id="IPR036942">
    <property type="entry name" value="Beta-barrel_TonB_sf"/>
</dbReference>
<evidence type="ECO:0000256" key="2">
    <source>
        <dbReference type="ARBA" id="ARBA00023136"/>
    </source>
</evidence>
<evidence type="ECO:0000256" key="3">
    <source>
        <dbReference type="ARBA" id="ARBA00023237"/>
    </source>
</evidence>
<dbReference type="PANTHER" id="PTHR40980">
    <property type="entry name" value="PLUG DOMAIN-CONTAINING PROTEIN"/>
    <property type="match status" value="1"/>
</dbReference>
<organism evidence="6 7">
    <name type="scientific">Pedobacter duraquae</name>
    <dbReference type="NCBI Taxonomy" id="425511"/>
    <lineage>
        <taxon>Bacteria</taxon>
        <taxon>Pseudomonadati</taxon>
        <taxon>Bacteroidota</taxon>
        <taxon>Sphingobacteriia</taxon>
        <taxon>Sphingobacteriales</taxon>
        <taxon>Sphingobacteriaceae</taxon>
        <taxon>Pedobacter</taxon>
    </lineage>
</organism>
<dbReference type="EMBL" id="SNWM01000001">
    <property type="protein sequence ID" value="TDO23974.1"/>
    <property type="molecule type" value="Genomic_DNA"/>
</dbReference>
<proteinExistence type="predicted"/>
<sequence length="724" mass="81423">MKTYTLLIMMCLPFLALAQKKKTDTTEVKKLDEVAINGVKPLIVRKADRLIFNLENSISSSGGNVWDALTKVPSVQTNFDGGITAGNKSVVVYMDGKPLRLSGENLATYLRSLPADQIARIELISNPPASFDADGGAVLQLISKKNKTDGLNVTLNGAYTQATYGSSTASTIFNYRKDKLNIYGNYGYSRRKKKAGETEYIIYESPDNYSYWDNIKDGIRSGSANSYRMGLDYDLDKKQVLGLLINGYNGDNERTNNVSTSIYNAHRSTADSLLKTNNNSGGTTDQYTFNVNYKLKTDTMTGGLNIDLDYVPYRSPRFQSVNNLSLLSDGTQASNPYRINTTSNQKIDIWSVKADYAWKIKSLNIESGIKYSGISTNNSNKYYNNSSSTPVFVANRSDDFIYDENTSAAYSSMAGSSAKWEYQVGLRAEYTRTKGHSLTLNSIQKNSYVKLFPTLFAVYKLTDNHDLNFSYGYRISRPDYGRLNPFKYYTSPYSYMVGNPTLQPAFIHSAELGYTYRKEYNFSLFYRNTSGYFSNITVQDNENKLFYDTQQNLELSLTTGFAISAVVRIAKWWEINNFVQGTYKREKSGYLQGTYDYDVASIYANMNNSFNIHSKSGLKAELSGWYSSPTIQGIYKLNSTFDLSAGIRRNIAKGKGTIRLAATDLFNGNPYRIDVDYLNQRNGFREQTDTRSVTLSMSWKLGNIVGAPRKRNTGSEDEKKRAGY</sequence>
<dbReference type="SUPFAM" id="SSF56935">
    <property type="entry name" value="Porins"/>
    <property type="match status" value="1"/>
</dbReference>